<dbReference type="Proteomes" id="UP001165083">
    <property type="component" value="Unassembled WGS sequence"/>
</dbReference>
<feature type="compositionally biased region" description="Polar residues" evidence="1">
    <location>
        <begin position="35"/>
        <end position="45"/>
    </location>
</feature>
<organism evidence="2 3">
    <name type="scientific">Phytophthora lilii</name>
    <dbReference type="NCBI Taxonomy" id="2077276"/>
    <lineage>
        <taxon>Eukaryota</taxon>
        <taxon>Sar</taxon>
        <taxon>Stramenopiles</taxon>
        <taxon>Oomycota</taxon>
        <taxon>Peronosporomycetes</taxon>
        <taxon>Peronosporales</taxon>
        <taxon>Peronosporaceae</taxon>
        <taxon>Phytophthora</taxon>
    </lineage>
</organism>
<feature type="region of interest" description="Disordered" evidence="1">
    <location>
        <begin position="1"/>
        <end position="59"/>
    </location>
</feature>
<dbReference type="EMBL" id="BSXW01012438">
    <property type="protein sequence ID" value="GMF64995.1"/>
    <property type="molecule type" value="Genomic_DNA"/>
</dbReference>
<proteinExistence type="predicted"/>
<evidence type="ECO:0000256" key="1">
    <source>
        <dbReference type="SAM" id="MobiDB-lite"/>
    </source>
</evidence>
<accession>A0A9W6YJA3</accession>
<feature type="compositionally biased region" description="Low complexity" evidence="1">
    <location>
        <begin position="24"/>
        <end position="34"/>
    </location>
</feature>
<protein>
    <submittedName>
        <fullName evidence="2">Unnamed protein product</fullName>
    </submittedName>
</protein>
<keyword evidence="3" id="KW-1185">Reference proteome</keyword>
<reference evidence="2" key="1">
    <citation type="submission" date="2023-04" db="EMBL/GenBank/DDBJ databases">
        <title>Phytophthora lilii NBRC 32176.</title>
        <authorList>
            <person name="Ichikawa N."/>
            <person name="Sato H."/>
            <person name="Tonouchi N."/>
        </authorList>
    </citation>
    <scope>NUCLEOTIDE SEQUENCE</scope>
    <source>
        <strain evidence="2">NBRC 32176</strain>
    </source>
</reference>
<evidence type="ECO:0000313" key="3">
    <source>
        <dbReference type="Proteomes" id="UP001165083"/>
    </source>
</evidence>
<dbReference type="AlphaFoldDB" id="A0A9W6YJA3"/>
<feature type="compositionally biased region" description="Polar residues" evidence="1">
    <location>
        <begin position="1"/>
        <end position="13"/>
    </location>
</feature>
<evidence type="ECO:0000313" key="2">
    <source>
        <dbReference type="EMBL" id="GMF64995.1"/>
    </source>
</evidence>
<comment type="caution">
    <text evidence="2">The sequence shown here is derived from an EMBL/GenBank/DDBJ whole genome shotgun (WGS) entry which is preliminary data.</text>
</comment>
<name>A0A9W6YJA3_9STRA</name>
<sequence length="110" mass="11843">MFAANAQSASRSTTRTDEEAEIDSPVSVSSYLSSIKQACDSSPMSARTDEEGEIDSPVSVSSYLSSTKQAFDSSPMNVVNTVTIFFAKRTMQQSARRCRTMSISLGVPSL</sequence>
<gene>
    <name evidence="2" type="ORF">Plil01_001773300</name>
</gene>